<keyword evidence="1" id="KW-0812">Transmembrane</keyword>
<dbReference type="EMBL" id="UHFX01000003">
    <property type="protein sequence ID" value="SUO04083.1"/>
    <property type="molecule type" value="Genomic_DNA"/>
</dbReference>
<sequence>MEQECILLDDTKQELQILIGTKCTISYKDIEKVSILNEDANFKGKTEPFLHQVLGGVSFFTFFGGPGLYVGLKILLKDGSIKAAYISDRKTGMNTDWYREDVKKAKLLKRKIDKRIECATV</sequence>
<accession>A0A380LLE0</accession>
<dbReference type="GeneID" id="77461943"/>
<keyword evidence="1" id="KW-1133">Transmembrane helix</keyword>
<organism evidence="2 3">
    <name type="scientific">Faecalicoccus pleomorphus</name>
    <dbReference type="NCBI Taxonomy" id="1323"/>
    <lineage>
        <taxon>Bacteria</taxon>
        <taxon>Bacillati</taxon>
        <taxon>Bacillota</taxon>
        <taxon>Erysipelotrichia</taxon>
        <taxon>Erysipelotrichales</taxon>
        <taxon>Erysipelotrichaceae</taxon>
        <taxon>Faecalicoccus</taxon>
    </lineage>
</organism>
<protein>
    <submittedName>
        <fullName evidence="2">Uncharacterized protein</fullName>
    </submittedName>
</protein>
<evidence type="ECO:0000313" key="3">
    <source>
        <dbReference type="Proteomes" id="UP000255523"/>
    </source>
</evidence>
<dbReference type="RefSeq" id="WP_022789210.1">
    <property type="nucleotide sequence ID" value="NZ_CAUWMU010000033.1"/>
</dbReference>
<keyword evidence="1" id="KW-0472">Membrane</keyword>
<name>A0A380LLE0_9FIRM</name>
<evidence type="ECO:0000256" key="1">
    <source>
        <dbReference type="SAM" id="Phobius"/>
    </source>
</evidence>
<proteinExistence type="predicted"/>
<reference evidence="2 3" key="1">
    <citation type="submission" date="2018-06" db="EMBL/GenBank/DDBJ databases">
        <authorList>
            <consortium name="Pathogen Informatics"/>
            <person name="Doyle S."/>
        </authorList>
    </citation>
    <scope>NUCLEOTIDE SEQUENCE [LARGE SCALE GENOMIC DNA]</scope>
    <source>
        <strain evidence="2 3">NCTC11087</strain>
    </source>
</reference>
<evidence type="ECO:0000313" key="2">
    <source>
        <dbReference type="EMBL" id="SUO04083.1"/>
    </source>
</evidence>
<feature type="transmembrane region" description="Helical" evidence="1">
    <location>
        <begin position="49"/>
        <end position="72"/>
    </location>
</feature>
<gene>
    <name evidence="2" type="ORF">NCTC11087_00971</name>
</gene>
<keyword evidence="3" id="KW-1185">Reference proteome</keyword>
<dbReference type="OrthoDB" id="1655630at2"/>
<dbReference type="Proteomes" id="UP000255523">
    <property type="component" value="Unassembled WGS sequence"/>
</dbReference>
<dbReference type="AlphaFoldDB" id="A0A380LLE0"/>